<dbReference type="InterPro" id="IPR012337">
    <property type="entry name" value="RNaseH-like_sf"/>
</dbReference>
<feature type="coiled-coil region" evidence="1">
    <location>
        <begin position="677"/>
        <end position="770"/>
    </location>
</feature>
<comment type="caution">
    <text evidence="3">The sequence shown here is derived from an EMBL/GenBank/DDBJ whole genome shotgun (WGS) entry which is preliminary data.</text>
</comment>
<evidence type="ECO:0000256" key="2">
    <source>
        <dbReference type="SAM" id="MobiDB-lite"/>
    </source>
</evidence>
<dbReference type="PANTHER" id="PTHR45598:SF1">
    <property type="entry name" value="4FE-4S FERREDOXIN-TYPE DOMAIN-CONTAINING PROTEIN"/>
    <property type="match status" value="1"/>
</dbReference>
<dbReference type="SUPFAM" id="SSF53098">
    <property type="entry name" value="Ribonuclease H-like"/>
    <property type="match status" value="1"/>
</dbReference>
<proteinExistence type="predicted"/>
<feature type="compositionally biased region" description="Polar residues" evidence="2">
    <location>
        <begin position="964"/>
        <end position="976"/>
    </location>
</feature>
<name>A0A813HHI1_POLGL</name>
<dbReference type="EMBL" id="CAJNNV010031611">
    <property type="protein sequence ID" value="CAE8637059.1"/>
    <property type="molecule type" value="Genomic_DNA"/>
</dbReference>
<keyword evidence="1" id="KW-0175">Coiled coil</keyword>
<evidence type="ECO:0000313" key="3">
    <source>
        <dbReference type="EMBL" id="CAE8637059.1"/>
    </source>
</evidence>
<feature type="compositionally biased region" description="Basic and acidic residues" evidence="2">
    <location>
        <begin position="979"/>
        <end position="992"/>
    </location>
</feature>
<organism evidence="3 4">
    <name type="scientific">Polarella glacialis</name>
    <name type="common">Dinoflagellate</name>
    <dbReference type="NCBI Taxonomy" id="89957"/>
    <lineage>
        <taxon>Eukaryota</taxon>
        <taxon>Sar</taxon>
        <taxon>Alveolata</taxon>
        <taxon>Dinophyceae</taxon>
        <taxon>Suessiales</taxon>
        <taxon>Suessiaceae</taxon>
        <taxon>Polarella</taxon>
    </lineage>
</organism>
<dbReference type="PANTHER" id="PTHR45598">
    <property type="entry name" value="PROTEIN CBG11839-RELATED"/>
    <property type="match status" value="1"/>
</dbReference>
<protein>
    <submittedName>
        <fullName evidence="3">Uncharacterized protein</fullName>
    </submittedName>
</protein>
<gene>
    <name evidence="3" type="ORF">PGLA1383_LOCUS52459</name>
</gene>
<feature type="region of interest" description="Disordered" evidence="2">
    <location>
        <begin position="917"/>
        <end position="1006"/>
    </location>
</feature>
<sequence>MADAWENGLGIAFPLDGAGLIPTSVQQDYRLLQWRLTQTESRLAKLEGASCELRIGNLEREVRRLLTTVGATITVPPGDRGSARPSGLGFSGMSVGPEAAATGPQDPLGETYREGFSLGSMSPVRDAEENCPPFMQEGSAMPELLFEHGVALPVFAPARAWEHRGITPNPSFDLRLRRTFPSWERFRLRLRLSLSLSLRLSLGLSLSLNLSLSLSLNLSLGYARRADMQGLQYGVDVQISTSLLITARGKDVHKGILRSIMAGVIDFGHRLHRAGLVQCDVCQFCSSGQPESLEHLFWQCPAWREERPKHMLAWQAWRPDWPHCFACCGILSDGVVFVPAEVDLSDTTLPIISQAVPSDASGRESFLNGKVVVYTDGACTNNQLPTLRRAGLGAWWGRGHLNNFAALLPAPSDMECVGLAAHNNVDFWRELHSLMESRAGDVVVSKVKGHASERDVRSGRVKREDNVGNDAADLIAVEGAKSHAVPASAVAAQKQRVAVTEEKHAMKVLMGIMLSAFAVQVFLEKCLYYMRFDAGMFPGTRPAQCRPELAANFGVMSIPLGAFVFVRWVLAGHLSDRDPQLLACGSRQDRRGVKAHMSSAGRPELDALLAEEEAELQARKARLLESTAELRQLLGAPKRNRVSAASPSRTLRSLPSFSFRDDFPILQEFRCARTAAVEELRANLESLVQARSCEQTQEHEIQRERGRQRHLSEEAEATRARMEDAKATLAVLARQGFAKEAEVQLEAQKLRATEAEVAELAAQRASAADAFRAELRETLRRGAKVQAQARPSPSPAQSIVVHQPVSAAPASFRTKAPSIPMAASAPDLLAEPSSPRSEAGRPDHVSDNDTVASLPLTEFSYNHPPSVWSEPVPGSPGSNSTFKNYLRRTGGMNLSASSENRGRSFARRIADQITPSILKPDRSLRGTGQCLSEAGSSSGRHWWTRSSEGPRSRSEASEAPESLPGSQPESPANQIQRSKRIEEETGHSESRPRAWSTSLGLPYREL</sequence>
<feature type="region of interest" description="Disordered" evidence="2">
    <location>
        <begin position="827"/>
        <end position="850"/>
    </location>
</feature>
<evidence type="ECO:0000313" key="4">
    <source>
        <dbReference type="Proteomes" id="UP000654075"/>
    </source>
</evidence>
<dbReference type="AlphaFoldDB" id="A0A813HHI1"/>
<evidence type="ECO:0000256" key="1">
    <source>
        <dbReference type="SAM" id="Coils"/>
    </source>
</evidence>
<reference evidence="3" key="1">
    <citation type="submission" date="2021-02" db="EMBL/GenBank/DDBJ databases">
        <authorList>
            <person name="Dougan E. K."/>
            <person name="Rhodes N."/>
            <person name="Thang M."/>
            <person name="Chan C."/>
        </authorList>
    </citation>
    <scope>NUCLEOTIDE SEQUENCE</scope>
</reference>
<keyword evidence="4" id="KW-1185">Reference proteome</keyword>
<feature type="compositionally biased region" description="Basic and acidic residues" evidence="2">
    <location>
        <begin position="838"/>
        <end position="847"/>
    </location>
</feature>
<feature type="compositionally biased region" description="Polar residues" evidence="2">
    <location>
        <begin position="934"/>
        <end position="947"/>
    </location>
</feature>
<dbReference type="Proteomes" id="UP000654075">
    <property type="component" value="Unassembled WGS sequence"/>
</dbReference>
<accession>A0A813HHI1</accession>